<dbReference type="Pfam" id="PF12911">
    <property type="entry name" value="OppC_N"/>
    <property type="match status" value="1"/>
</dbReference>
<feature type="domain" description="ABC transmembrane type-1" evidence="9">
    <location>
        <begin position="104"/>
        <end position="291"/>
    </location>
</feature>
<dbReference type="PANTHER" id="PTHR43386:SF25">
    <property type="entry name" value="PEPTIDE ABC TRANSPORTER PERMEASE PROTEIN"/>
    <property type="match status" value="1"/>
</dbReference>
<keyword evidence="2 7" id="KW-0813">Transport</keyword>
<evidence type="ECO:0000256" key="6">
    <source>
        <dbReference type="ARBA" id="ARBA00023136"/>
    </source>
</evidence>
<feature type="compositionally biased region" description="Low complexity" evidence="8">
    <location>
        <begin position="13"/>
        <end position="32"/>
    </location>
</feature>
<accession>A0A499UHV0</accession>
<keyword evidence="3" id="KW-1003">Cell membrane</keyword>
<dbReference type="GO" id="GO:0005886">
    <property type="term" value="C:plasma membrane"/>
    <property type="evidence" value="ECO:0007669"/>
    <property type="project" value="UniProtKB-SubCell"/>
</dbReference>
<keyword evidence="5 7" id="KW-1133">Transmembrane helix</keyword>
<proteinExistence type="inferred from homology"/>
<feature type="transmembrane region" description="Helical" evidence="7">
    <location>
        <begin position="229"/>
        <end position="250"/>
    </location>
</feature>
<evidence type="ECO:0000259" key="9">
    <source>
        <dbReference type="PROSITE" id="PS50928"/>
    </source>
</evidence>
<gene>
    <name evidence="10" type="primary">oppC</name>
    <name evidence="10" type="ORF">SSPO_040630</name>
</gene>
<dbReference type="Gene3D" id="1.10.3720.10">
    <property type="entry name" value="MetI-like"/>
    <property type="match status" value="1"/>
</dbReference>
<dbReference type="EMBL" id="AP019620">
    <property type="protein sequence ID" value="BBJ41345.1"/>
    <property type="molecule type" value="Genomic_DNA"/>
</dbReference>
<organism evidence="10 11">
    <name type="scientific">Streptomyces antimycoticus</name>
    <dbReference type="NCBI Taxonomy" id="68175"/>
    <lineage>
        <taxon>Bacteria</taxon>
        <taxon>Bacillati</taxon>
        <taxon>Actinomycetota</taxon>
        <taxon>Actinomycetes</taxon>
        <taxon>Kitasatosporales</taxon>
        <taxon>Streptomycetaceae</taxon>
        <taxon>Streptomyces</taxon>
        <taxon>Streptomyces violaceusniger group</taxon>
    </lineage>
</organism>
<evidence type="ECO:0000313" key="10">
    <source>
        <dbReference type="EMBL" id="BBJ41345.1"/>
    </source>
</evidence>
<feature type="transmembrane region" description="Helical" evidence="7">
    <location>
        <begin position="270"/>
        <end position="292"/>
    </location>
</feature>
<feature type="transmembrane region" description="Helical" evidence="7">
    <location>
        <begin position="45"/>
        <end position="64"/>
    </location>
</feature>
<evidence type="ECO:0000256" key="1">
    <source>
        <dbReference type="ARBA" id="ARBA00004651"/>
    </source>
</evidence>
<evidence type="ECO:0000313" key="11">
    <source>
        <dbReference type="Proteomes" id="UP000463951"/>
    </source>
</evidence>
<keyword evidence="6 7" id="KW-0472">Membrane</keyword>
<dbReference type="AlphaFoldDB" id="A0A499UHV0"/>
<evidence type="ECO:0000256" key="5">
    <source>
        <dbReference type="ARBA" id="ARBA00022989"/>
    </source>
</evidence>
<dbReference type="CDD" id="cd06261">
    <property type="entry name" value="TM_PBP2"/>
    <property type="match status" value="1"/>
</dbReference>
<feature type="transmembrane region" description="Helical" evidence="7">
    <location>
        <begin position="106"/>
        <end position="131"/>
    </location>
</feature>
<dbReference type="InterPro" id="IPR025966">
    <property type="entry name" value="OppC_N"/>
</dbReference>
<dbReference type="PROSITE" id="PS50928">
    <property type="entry name" value="ABC_TM1"/>
    <property type="match status" value="1"/>
</dbReference>
<comment type="subcellular location">
    <subcellularLocation>
        <location evidence="1 7">Cell membrane</location>
        <topology evidence="1 7">Multi-pass membrane protein</topology>
    </subcellularLocation>
</comment>
<dbReference type="SUPFAM" id="SSF161098">
    <property type="entry name" value="MetI-like"/>
    <property type="match status" value="1"/>
</dbReference>
<sequence length="309" mass="31861">MSSLEDPMSPLKASAGAARAAAPPAPVRPGAARTWRAVRSSRPTAIGLAIVAVHLVVALLAPLLTPYHPTTGDASHALLGPGADHWAGTDSYGRDVLTRVLYGGRYALGVSVTATVLTVALGAVLGCAAALRGGWLDDLLMRVLDAVLSIPAILVLLVIVTALGTGSSVIVLAIAVVCVPQVVRVVRGAALAVVPQDYVTAARARGESTWAILRREVLPNITDVVCVEFAMRASWVVLLISSLSFLGFGADPPTPDWGLMVSENRTAITVVPMASLAPIIALATLVVGLNLAADGLSKAWGVDRIREGS</sequence>
<dbReference type="PANTHER" id="PTHR43386">
    <property type="entry name" value="OLIGOPEPTIDE TRANSPORT SYSTEM PERMEASE PROTEIN APPC"/>
    <property type="match status" value="1"/>
</dbReference>
<protein>
    <submittedName>
        <fullName evidence="10">Peptide ABC transporter substrate-binding protein</fullName>
    </submittedName>
</protein>
<dbReference type="Pfam" id="PF00528">
    <property type="entry name" value="BPD_transp_1"/>
    <property type="match status" value="1"/>
</dbReference>
<dbReference type="InterPro" id="IPR000515">
    <property type="entry name" value="MetI-like"/>
</dbReference>
<evidence type="ECO:0000256" key="4">
    <source>
        <dbReference type="ARBA" id="ARBA00022692"/>
    </source>
</evidence>
<dbReference type="GO" id="GO:0055085">
    <property type="term" value="P:transmembrane transport"/>
    <property type="evidence" value="ECO:0007669"/>
    <property type="project" value="InterPro"/>
</dbReference>
<feature type="transmembrane region" description="Helical" evidence="7">
    <location>
        <begin position="143"/>
        <end position="163"/>
    </location>
</feature>
<evidence type="ECO:0000256" key="2">
    <source>
        <dbReference type="ARBA" id="ARBA00022448"/>
    </source>
</evidence>
<dbReference type="InterPro" id="IPR050366">
    <property type="entry name" value="BP-dependent_transpt_permease"/>
</dbReference>
<dbReference type="InterPro" id="IPR035906">
    <property type="entry name" value="MetI-like_sf"/>
</dbReference>
<evidence type="ECO:0000256" key="8">
    <source>
        <dbReference type="SAM" id="MobiDB-lite"/>
    </source>
</evidence>
<evidence type="ECO:0000256" key="7">
    <source>
        <dbReference type="RuleBase" id="RU363032"/>
    </source>
</evidence>
<name>A0A499UHV0_9ACTN</name>
<comment type="similarity">
    <text evidence="7">Belongs to the binding-protein-dependent transport system permease family.</text>
</comment>
<reference evidence="10 11" key="1">
    <citation type="journal article" date="2020" name="Int. J. Syst. Evol. Microbiol.">
        <title>Reclassification of Streptomyces castelarensis and Streptomyces sporoclivatus as later heterotypic synonyms of Streptomyces antimycoticus.</title>
        <authorList>
            <person name="Komaki H."/>
            <person name="Tamura T."/>
        </authorList>
    </citation>
    <scope>NUCLEOTIDE SEQUENCE [LARGE SCALE GENOMIC DNA]</scope>
    <source>
        <strain evidence="10 11">NBRC 100767</strain>
    </source>
</reference>
<keyword evidence="4 7" id="KW-0812">Transmembrane</keyword>
<dbReference type="Proteomes" id="UP000463951">
    <property type="component" value="Chromosome"/>
</dbReference>
<evidence type="ECO:0000256" key="3">
    <source>
        <dbReference type="ARBA" id="ARBA00022475"/>
    </source>
</evidence>
<feature type="region of interest" description="Disordered" evidence="8">
    <location>
        <begin position="1"/>
        <end position="32"/>
    </location>
</feature>